<name>A0A8J5CRH5_CHIOP</name>
<accession>A0A8J5CRH5</accession>
<evidence type="ECO:0000313" key="2">
    <source>
        <dbReference type="Proteomes" id="UP000770661"/>
    </source>
</evidence>
<comment type="caution">
    <text evidence="1">The sequence shown here is derived from an EMBL/GenBank/DDBJ whole genome shotgun (WGS) entry which is preliminary data.</text>
</comment>
<dbReference type="Proteomes" id="UP000770661">
    <property type="component" value="Unassembled WGS sequence"/>
</dbReference>
<dbReference type="AlphaFoldDB" id="A0A8J5CRH5"/>
<dbReference type="EMBL" id="JACEEZ010000748">
    <property type="protein sequence ID" value="KAG0729843.1"/>
    <property type="molecule type" value="Genomic_DNA"/>
</dbReference>
<dbReference type="OrthoDB" id="8118845at2759"/>
<organism evidence="1 2">
    <name type="scientific">Chionoecetes opilio</name>
    <name type="common">Atlantic snow crab</name>
    <name type="synonym">Cancer opilio</name>
    <dbReference type="NCBI Taxonomy" id="41210"/>
    <lineage>
        <taxon>Eukaryota</taxon>
        <taxon>Metazoa</taxon>
        <taxon>Ecdysozoa</taxon>
        <taxon>Arthropoda</taxon>
        <taxon>Crustacea</taxon>
        <taxon>Multicrustacea</taxon>
        <taxon>Malacostraca</taxon>
        <taxon>Eumalacostraca</taxon>
        <taxon>Eucarida</taxon>
        <taxon>Decapoda</taxon>
        <taxon>Pleocyemata</taxon>
        <taxon>Brachyura</taxon>
        <taxon>Eubrachyura</taxon>
        <taxon>Majoidea</taxon>
        <taxon>Majidae</taxon>
        <taxon>Chionoecetes</taxon>
    </lineage>
</organism>
<reference evidence="1" key="1">
    <citation type="submission" date="2020-07" db="EMBL/GenBank/DDBJ databases">
        <title>The High-quality genome of the commercially important snow crab, Chionoecetes opilio.</title>
        <authorList>
            <person name="Jeong J.-H."/>
            <person name="Ryu S."/>
        </authorList>
    </citation>
    <scope>NUCLEOTIDE SEQUENCE</scope>
    <source>
        <strain evidence="1">MADBK_172401_WGS</strain>
        <tissue evidence="1">Digestive gland</tissue>
    </source>
</reference>
<proteinExistence type="predicted"/>
<evidence type="ECO:0000313" key="1">
    <source>
        <dbReference type="EMBL" id="KAG0729843.1"/>
    </source>
</evidence>
<protein>
    <submittedName>
        <fullName evidence="1">Uncharacterized protein</fullName>
    </submittedName>
</protein>
<keyword evidence="2" id="KW-1185">Reference proteome</keyword>
<sequence>MDIRIFDPMAACHRGISLEAAHQRNEQDKIRSYGDRIRNVDHGSFTPLVFTTSGEMGPKVKCFYSRLADVMAEKKHQPRSHVVAWMRCRLSFSLLRSALLCLRVTRYSAPTTIDLDGLNYQATVVESGILV</sequence>
<gene>
    <name evidence="1" type="ORF">GWK47_003384</name>
</gene>